<dbReference type="PROSITE" id="PS51257">
    <property type="entry name" value="PROKAR_LIPOPROTEIN"/>
    <property type="match status" value="1"/>
</dbReference>
<evidence type="ECO:0000313" key="3">
    <source>
        <dbReference type="Proteomes" id="UP000464597"/>
    </source>
</evidence>
<dbReference type="Proteomes" id="UP000464597">
    <property type="component" value="Chromosome"/>
</dbReference>
<evidence type="ECO:0008006" key="4">
    <source>
        <dbReference type="Google" id="ProtNLM"/>
    </source>
</evidence>
<feature type="compositionally biased region" description="Low complexity" evidence="1">
    <location>
        <begin position="43"/>
        <end position="79"/>
    </location>
</feature>
<sequence length="278" mass="27385">MVRSASRKSRPITPRLLVLSVAVIGGLAGVTGCSTGTAQETQASTPPSASTSTAASSATAAPASPSASAPSSAPPASSAGCTPNATPVPAGVATAEIGDVDGDGRADQAFYDEDCGFDYGIRTASGATFLQQDTLAGPATHRGWTVAVSPTLAATVLSDGRTAALFAFTDCAFVTPLGVDGQPYRFVLAGFGDAGTGVTCGTADADGHHSISGVLEARDDDGRYSITSTQVELSADGRTATNGAVTSGGDDLAQDDPAVVAAMTATCDDVASVQTSGE</sequence>
<evidence type="ECO:0000313" key="2">
    <source>
        <dbReference type="EMBL" id="QHC62789.1"/>
    </source>
</evidence>
<protein>
    <recommendedName>
        <fullName evidence="4">DUF3558 domain-containing protein</fullName>
    </recommendedName>
</protein>
<evidence type="ECO:0000256" key="1">
    <source>
        <dbReference type="SAM" id="MobiDB-lite"/>
    </source>
</evidence>
<feature type="region of interest" description="Disordered" evidence="1">
    <location>
        <begin position="36"/>
        <end position="87"/>
    </location>
</feature>
<dbReference type="RefSeq" id="WP_159422718.1">
    <property type="nucleotide sequence ID" value="NZ_CP047180.1"/>
</dbReference>
<name>A0ABX6GZ41_9MICO</name>
<accession>A0ABX6GZ41</accession>
<keyword evidence="3" id="KW-1185">Reference proteome</keyword>
<reference evidence="3" key="1">
    <citation type="submission" date="2019-12" db="EMBL/GenBank/DDBJ databases">
        <title>Complete and draft genome sequences of new strains and members of some known species of the genus Rathayibacter isolated from plants.</title>
        <authorList>
            <person name="Tarlachkov S.V."/>
            <person name="Starodumova I.P."/>
            <person name="Dorofeeva L.V."/>
            <person name="Prisyazhnaya N.V."/>
            <person name="Leyn S."/>
            <person name="Zlamal J."/>
            <person name="Elan M."/>
            <person name="Osterman A.L."/>
            <person name="Nadler S."/>
            <person name="Subbotin S.A."/>
            <person name="Evtushenko L.I."/>
        </authorList>
    </citation>
    <scope>NUCLEOTIDE SEQUENCE [LARGE SCALE GENOMIC DNA]</scope>
    <source>
        <strain evidence="3">VKM Ac-2802</strain>
    </source>
</reference>
<proteinExistence type="predicted"/>
<organism evidence="2 3">
    <name type="scientific">Rathayibacter festucae</name>
    <dbReference type="NCBI Taxonomy" id="110937"/>
    <lineage>
        <taxon>Bacteria</taxon>
        <taxon>Bacillati</taxon>
        <taxon>Actinomycetota</taxon>
        <taxon>Actinomycetes</taxon>
        <taxon>Micrococcales</taxon>
        <taxon>Microbacteriaceae</taxon>
        <taxon>Rathayibacter</taxon>
    </lineage>
</organism>
<dbReference type="EMBL" id="CP047180">
    <property type="protein sequence ID" value="QHC62789.1"/>
    <property type="molecule type" value="Genomic_DNA"/>
</dbReference>
<gene>
    <name evidence="2" type="ORF">GSU69_08910</name>
</gene>